<dbReference type="InterPro" id="IPR002789">
    <property type="entry name" value="HerA_central"/>
</dbReference>
<dbReference type="PANTHER" id="PTHR42957:SF1">
    <property type="entry name" value="HELICASE MJ1565-RELATED"/>
    <property type="match status" value="1"/>
</dbReference>
<evidence type="ECO:0000259" key="2">
    <source>
        <dbReference type="Pfam" id="PF13619"/>
    </source>
</evidence>
<name>A0A4U1CPV9_9SPHI</name>
<dbReference type="Pfam" id="PF01935">
    <property type="entry name" value="DUF87"/>
    <property type="match status" value="1"/>
</dbReference>
<organism evidence="3 4">
    <name type="scientific">Pedobacter frigoris</name>
    <dbReference type="NCBI Taxonomy" id="2571272"/>
    <lineage>
        <taxon>Bacteria</taxon>
        <taxon>Pseudomonadati</taxon>
        <taxon>Bacteroidota</taxon>
        <taxon>Sphingobacteriia</taxon>
        <taxon>Sphingobacteriales</taxon>
        <taxon>Sphingobacteriaceae</taxon>
        <taxon>Pedobacter</taxon>
    </lineage>
</organism>
<dbReference type="RefSeq" id="WP_136834339.1">
    <property type="nucleotide sequence ID" value="NZ_SWBQ01000001.1"/>
</dbReference>
<dbReference type="OrthoDB" id="9806951at2"/>
<dbReference type="InterPro" id="IPR025309">
    <property type="entry name" value="KTSC_dom"/>
</dbReference>
<sequence>MAFKSTYLGTIQDVSGTSLSVALDNTAPSGLTYVDGEGYRIGQIGSFVKIPIGYIDLFGIVTQVGASAVPDNQILSQPYGYRWIKVQLIGEGQRNGSFQRGISQYPTISDEVHLVSEADLKNIYGQPDKPYFVKVGHIAGAESIPALIDINKLITRHSAIVGTTGSGKSTTVASILNAISDPLRYPSARVIVFDLHGEYGHALKDRANIFKVNADKTEGSIEKDLFVPFWALSFEELCNISFGKFNNEKDENIILERISLAKRASLKKYAKDGVNEDTLNVDSPIPFSLNKLWYELYHECFATYYSKNKGQAFQNLAFENDEEGKEFKGDLINAVPPIFKKVKNDAGDDEKINYVPGGLNVGQQVLSLGSKLRIPRFDFLFKPGKWTPKEDGATDFDLDSLIKDWIGSDKPITIMDLSGVPNSILNTIIGVLLRIIYDGLFWARNLSQGGRNRPLLLLMEEAHNYLNNEGSALNIVQKIVKEGRKYGIGAMIVSQRPSEVNSTILSQCGTFFALRLANATDRGHITSAVTDNLEGLTSMLPILRTGEAIILGEAVKLPMRALIDAPPKDRRPDSHDPIIYDEHGEEDSMHPGGWGSRMEENPNYKEFVETWRAQSPFIKLTNKSKTMNRQSVSSSNIASIGYDANSQILEVEFLNGGVYQYFDAPQHIYEGLMSAGSHGEYLAQNIKGAYRYSKV</sequence>
<evidence type="ECO:0000313" key="3">
    <source>
        <dbReference type="EMBL" id="TKC08920.1"/>
    </source>
</evidence>
<dbReference type="PANTHER" id="PTHR42957">
    <property type="entry name" value="HELICASE MJ1565-RELATED"/>
    <property type="match status" value="1"/>
</dbReference>
<reference evidence="3 4" key="1">
    <citation type="submission" date="2019-04" db="EMBL/GenBank/DDBJ databases">
        <title>Pedobacter sp. RP-3-15 sp. nov., isolated from Arctic soil.</title>
        <authorList>
            <person name="Dahal R.H."/>
            <person name="Kim D.-U."/>
        </authorList>
    </citation>
    <scope>NUCLEOTIDE SEQUENCE [LARGE SCALE GENOMIC DNA]</scope>
    <source>
        <strain evidence="3 4">RP-3-15</strain>
    </source>
</reference>
<accession>A0A4U1CPV9</accession>
<dbReference type="Pfam" id="PF13619">
    <property type="entry name" value="KTSC"/>
    <property type="match status" value="1"/>
</dbReference>
<comment type="caution">
    <text evidence="3">The sequence shown here is derived from an EMBL/GenBank/DDBJ whole genome shotgun (WGS) entry which is preliminary data.</text>
</comment>
<feature type="domain" description="KTSC" evidence="2">
    <location>
        <begin position="633"/>
        <end position="690"/>
    </location>
</feature>
<dbReference type="AlphaFoldDB" id="A0A4U1CPV9"/>
<evidence type="ECO:0000313" key="4">
    <source>
        <dbReference type="Proteomes" id="UP000307244"/>
    </source>
</evidence>
<dbReference type="Proteomes" id="UP000307244">
    <property type="component" value="Unassembled WGS sequence"/>
</dbReference>
<evidence type="ECO:0000259" key="1">
    <source>
        <dbReference type="Pfam" id="PF01935"/>
    </source>
</evidence>
<dbReference type="Gene3D" id="3.40.50.300">
    <property type="entry name" value="P-loop containing nucleotide triphosphate hydrolases"/>
    <property type="match status" value="2"/>
</dbReference>
<gene>
    <name evidence="3" type="ORF">FA047_02150</name>
</gene>
<dbReference type="InterPro" id="IPR008571">
    <property type="entry name" value="HerA-like"/>
</dbReference>
<feature type="domain" description="Helicase HerA central" evidence="1">
    <location>
        <begin position="133"/>
        <end position="435"/>
    </location>
</feature>
<proteinExistence type="predicted"/>
<dbReference type="EMBL" id="SWBQ01000001">
    <property type="protein sequence ID" value="TKC08920.1"/>
    <property type="molecule type" value="Genomic_DNA"/>
</dbReference>
<dbReference type="CDD" id="cd01127">
    <property type="entry name" value="TrwB_TraG_TraD_VirD4"/>
    <property type="match status" value="1"/>
</dbReference>
<keyword evidence="4" id="KW-1185">Reference proteome</keyword>
<dbReference type="SUPFAM" id="SSF52540">
    <property type="entry name" value="P-loop containing nucleoside triphosphate hydrolases"/>
    <property type="match status" value="1"/>
</dbReference>
<protein>
    <submittedName>
        <fullName evidence="3">DUF853 family protein</fullName>
    </submittedName>
</protein>
<dbReference type="InterPro" id="IPR027417">
    <property type="entry name" value="P-loop_NTPase"/>
</dbReference>